<evidence type="ECO:0000313" key="2">
    <source>
        <dbReference type="Proteomes" id="UP001235343"/>
    </source>
</evidence>
<evidence type="ECO:0000313" key="1">
    <source>
        <dbReference type="EMBL" id="MDL4839799.1"/>
    </source>
</evidence>
<dbReference type="RefSeq" id="WP_285930757.1">
    <property type="nucleotide sequence ID" value="NZ_JASTZU010000018.1"/>
</dbReference>
<gene>
    <name evidence="1" type="ORF">QQS35_04920</name>
</gene>
<dbReference type="Proteomes" id="UP001235343">
    <property type="component" value="Unassembled WGS sequence"/>
</dbReference>
<dbReference type="EMBL" id="JASTZU010000018">
    <property type="protein sequence ID" value="MDL4839799.1"/>
    <property type="molecule type" value="Genomic_DNA"/>
</dbReference>
<keyword evidence="2" id="KW-1185">Reference proteome</keyword>
<organism evidence="1 2">
    <name type="scientific">Aquibacillus rhizosphaerae</name>
    <dbReference type="NCBI Taxonomy" id="3051431"/>
    <lineage>
        <taxon>Bacteria</taxon>
        <taxon>Bacillati</taxon>
        <taxon>Bacillota</taxon>
        <taxon>Bacilli</taxon>
        <taxon>Bacillales</taxon>
        <taxon>Bacillaceae</taxon>
        <taxon>Aquibacillus</taxon>
    </lineage>
</organism>
<accession>A0ABT7L1R6</accession>
<comment type="caution">
    <text evidence="1">The sequence shown here is derived from an EMBL/GenBank/DDBJ whole genome shotgun (WGS) entry which is preliminary data.</text>
</comment>
<sequence length="56" mass="5877">MTNKNNKTAENIKDTAGAAFHTVHSALETTEDAAMSAVDATAEAIENAGQDTNKKK</sequence>
<reference evidence="1 2" key="1">
    <citation type="submission" date="2023-06" db="EMBL/GenBank/DDBJ databases">
        <title>Aquibacillus rhizosphaerae LR5S19.</title>
        <authorList>
            <person name="Sun J.-Q."/>
        </authorList>
    </citation>
    <scope>NUCLEOTIDE SEQUENCE [LARGE SCALE GENOMIC DNA]</scope>
    <source>
        <strain evidence="1 2">LR5S19</strain>
    </source>
</reference>
<name>A0ABT7L1R6_9BACI</name>
<proteinExistence type="predicted"/>
<protein>
    <submittedName>
        <fullName evidence="1">Uncharacterized protein</fullName>
    </submittedName>
</protein>